<dbReference type="Pfam" id="PF13246">
    <property type="entry name" value="Cation_ATPase"/>
    <property type="match status" value="1"/>
</dbReference>
<dbReference type="GO" id="GO:0016887">
    <property type="term" value="F:ATP hydrolysis activity"/>
    <property type="evidence" value="ECO:0007669"/>
    <property type="project" value="InterPro"/>
</dbReference>
<comment type="cofactor">
    <cofactor evidence="1 17">
        <name>Mg(2+)</name>
        <dbReference type="ChEBI" id="CHEBI:18420"/>
    </cofactor>
</comment>
<dbReference type="SUPFAM" id="SSF81653">
    <property type="entry name" value="Calcium ATPase, transduction domain A"/>
    <property type="match status" value="1"/>
</dbReference>
<feature type="binding site" evidence="16">
    <location>
        <position position="578"/>
    </location>
    <ligand>
        <name>ATP</name>
        <dbReference type="ChEBI" id="CHEBI:30616"/>
    </ligand>
</feature>
<dbReference type="Pfam" id="PF16209">
    <property type="entry name" value="PhoLip_ATPase_N"/>
    <property type="match status" value="1"/>
</dbReference>
<keyword evidence="22" id="KW-0378">Hydrolase</keyword>
<evidence type="ECO:0000256" key="8">
    <source>
        <dbReference type="ARBA" id="ARBA00022840"/>
    </source>
</evidence>
<feature type="binding site" evidence="16">
    <location>
        <position position="486"/>
    </location>
    <ligand>
        <name>ATP</name>
        <dbReference type="ChEBI" id="CHEBI:30616"/>
    </ligand>
</feature>
<sequence>MEKTDLSTDIPLVSSSDDDWLFPVDKRKWYEKIPFTHWYKKFYMPRTIKRTTVEIKKAPKYVTNKIANTRYTWWNFLPMSLFNQFKYFYNLYFLLNASSQLIPAFKVGMTFTYFAPLVFVVALSICKDAVDEIRIKLRDIKLNNEEFEMVSQGQFIPVKSKDIKVGQLLRLKKGQRVPADLVILQSADDEGTCFIKTDQLDGETDWKFRKCIKEFQGLPIAELETSEFDLDTEAPHNAIYSFIARVRKGYDTIPVSIDNTAWANTILVSEEIVGIVIYTGKETRSSMNRNDQRNVKVGRVDMALNRVSKVLFCIMLALSLLMVCPDVFHGIFSFFTVVTVVRFMVLYSSIIPISIRVNLDISKLIYSFFISTDDKMEGAEVRNSSIPEELGQVQFLLSDKTGTLTKNEMSFKVLSLGTQSYSVDSAEEMKDELKEYLQTDNTQRVMKNSSTSKMAECIKALALCHNVTPCVTASGERYYQASSPDEVALVKFTEQVGVILKEKTFAKMVLDVEGREERFEILNMFPFSSSTKRMGVIVKSDEGIVLYMKGADSIMAQLIDNIEWLGEECGNLAKDGLRTLVFGKKIIPSDVYEVFKKEYNVASSMMIGREEAVAKSVSKIEGHLHMLCITGVEDELQDDVQQSLEMLKRAGIRTWMLTGDKVETALCIAKSTRLVSVDQEVREFFASSSLEAEALMEKYGGNINEEGLIVDGSTLSLVLKELPMRFIHFALQAKSVICCRCMPTQKAEVVNLVKKSGIRTCAIGDGGNDVSMIQAADVGLGIEGKEGKQASMAADFSMKQFSHVTRILLWHGRNSYIRSSDLALFIMHRGMIISIMQAIFSAIFNFAPVALFQGFLLMGYATYYTMFPVLAIVLDERVNEQKVMEFPELYYQLQTKQRLSMTSMLTWVSVSILQAVVIMFLCMFLFKETFLDIVSISFTALILIELINVGFSIKRWNWLILSSELFSVTIYFLSFFFLKSYFDLHFVFSWQFWWKLFVIVVLTSIPFIAKFIYQIIFPPKSLTVENRRWPVSFNTKCPKMPKIKMFKKYNKYFKWFNPLNWCACKKKNNQGPYEQQMVDL</sequence>
<dbReference type="VEuPathDB" id="AmoebaDB:EIN_405090"/>
<dbReference type="Pfam" id="PF00122">
    <property type="entry name" value="E1-E2_ATPase"/>
    <property type="match status" value="1"/>
</dbReference>
<dbReference type="GO" id="GO:0005768">
    <property type="term" value="C:endosome"/>
    <property type="evidence" value="ECO:0007669"/>
    <property type="project" value="TreeGrafter"/>
</dbReference>
<dbReference type="InterPro" id="IPR023298">
    <property type="entry name" value="ATPase_P-typ_TM_dom_sf"/>
</dbReference>
<dbReference type="EC" id="7.6.2.1" evidence="18"/>
<dbReference type="InterPro" id="IPR008250">
    <property type="entry name" value="ATPase_P-typ_transduc_dom_A_sf"/>
</dbReference>
<keyword evidence="12" id="KW-0445">Lipid transport</keyword>
<dbReference type="InterPro" id="IPR036412">
    <property type="entry name" value="HAD-like_sf"/>
</dbReference>
<feature type="transmembrane region" description="Helical" evidence="18">
    <location>
        <begin position="850"/>
        <end position="874"/>
    </location>
</feature>
<dbReference type="AlphaFoldDB" id="A0A0A1U6Z5"/>
<evidence type="ECO:0000256" key="1">
    <source>
        <dbReference type="ARBA" id="ARBA00001946"/>
    </source>
</evidence>
<evidence type="ECO:0000256" key="3">
    <source>
        <dbReference type="ARBA" id="ARBA00008109"/>
    </source>
</evidence>
<evidence type="ECO:0000313" key="23">
    <source>
        <dbReference type="Proteomes" id="UP000014680"/>
    </source>
</evidence>
<dbReference type="Proteomes" id="UP000014680">
    <property type="component" value="Unassembled WGS sequence"/>
</dbReference>
<proteinExistence type="inferred from homology"/>
<dbReference type="SUPFAM" id="SSF81660">
    <property type="entry name" value="Metal cation-transporting ATPase, ATP-binding domain N"/>
    <property type="match status" value="1"/>
</dbReference>
<feature type="binding site" evidence="16">
    <location>
        <position position="740"/>
    </location>
    <ligand>
        <name>ATP</name>
        <dbReference type="ChEBI" id="CHEBI:30616"/>
    </ligand>
</feature>
<dbReference type="InterPro" id="IPR059000">
    <property type="entry name" value="ATPase_P-type_domA"/>
</dbReference>
<dbReference type="SFLD" id="SFLDF00027">
    <property type="entry name" value="p-type_atpase"/>
    <property type="match status" value="1"/>
</dbReference>
<dbReference type="InterPro" id="IPR006539">
    <property type="entry name" value="P-type_ATPase_IV"/>
</dbReference>
<feature type="binding site" evidence="16">
    <location>
        <position position="401"/>
    </location>
    <ligand>
        <name>ATP</name>
        <dbReference type="ChEBI" id="CHEBI:30616"/>
    </ligand>
</feature>
<dbReference type="SUPFAM" id="SSF81665">
    <property type="entry name" value="Calcium ATPase, transmembrane domain M"/>
    <property type="match status" value="1"/>
</dbReference>
<feature type="binding site" evidence="16">
    <location>
        <position position="659"/>
    </location>
    <ligand>
        <name>ATP</name>
        <dbReference type="ChEBI" id="CHEBI:30616"/>
    </ligand>
</feature>
<dbReference type="GO" id="GO:0005524">
    <property type="term" value="F:ATP binding"/>
    <property type="evidence" value="ECO:0007669"/>
    <property type="project" value="UniProtKB-UniRule"/>
</dbReference>
<dbReference type="InterPro" id="IPR018303">
    <property type="entry name" value="ATPase_P-typ_P_site"/>
</dbReference>
<feature type="binding site" evidence="17">
    <location>
        <position position="399"/>
    </location>
    <ligand>
        <name>Mg(2+)</name>
        <dbReference type="ChEBI" id="CHEBI:18420"/>
    </ligand>
</feature>
<feature type="binding site" evidence="16">
    <location>
        <position position="527"/>
    </location>
    <ligand>
        <name>ATP</name>
        <dbReference type="ChEBI" id="CHEBI:30616"/>
    </ligand>
</feature>
<dbReference type="GO" id="GO:0000287">
    <property type="term" value="F:magnesium ion binding"/>
    <property type="evidence" value="ECO:0007669"/>
    <property type="project" value="UniProtKB-UniRule"/>
</dbReference>
<evidence type="ECO:0000256" key="2">
    <source>
        <dbReference type="ARBA" id="ARBA00004127"/>
    </source>
</evidence>
<evidence type="ECO:0000256" key="18">
    <source>
        <dbReference type="RuleBase" id="RU362033"/>
    </source>
</evidence>
<dbReference type="GO" id="GO:0045332">
    <property type="term" value="P:phospholipid translocation"/>
    <property type="evidence" value="ECO:0007669"/>
    <property type="project" value="TreeGrafter"/>
</dbReference>
<feature type="binding site" evidence="17">
    <location>
        <position position="401"/>
    </location>
    <ligand>
        <name>Mg(2+)</name>
        <dbReference type="ChEBI" id="CHEBI:18420"/>
    </ligand>
</feature>
<keyword evidence="23" id="KW-1185">Reference proteome</keyword>
<evidence type="ECO:0000256" key="12">
    <source>
        <dbReference type="ARBA" id="ARBA00023055"/>
    </source>
</evidence>
<organism evidence="22 23">
    <name type="scientific">Entamoeba invadens IP1</name>
    <dbReference type="NCBI Taxonomy" id="370355"/>
    <lineage>
        <taxon>Eukaryota</taxon>
        <taxon>Amoebozoa</taxon>
        <taxon>Evosea</taxon>
        <taxon>Archamoebae</taxon>
        <taxon>Mastigamoebida</taxon>
        <taxon>Entamoebidae</taxon>
        <taxon>Entamoeba</taxon>
    </lineage>
</organism>
<evidence type="ECO:0000256" key="10">
    <source>
        <dbReference type="ARBA" id="ARBA00022967"/>
    </source>
</evidence>
<dbReference type="OMA" id="XVYFIAT"/>
<feature type="binding site" evidence="16">
    <location>
        <position position="769"/>
    </location>
    <ligand>
        <name>ATP</name>
        <dbReference type="ChEBI" id="CHEBI:30616"/>
    </ligand>
</feature>
<dbReference type="InterPro" id="IPR032630">
    <property type="entry name" value="P_typ_ATPase_c"/>
</dbReference>
<feature type="binding site" evidence="17">
    <location>
        <position position="765"/>
    </location>
    <ligand>
        <name>Mg(2+)</name>
        <dbReference type="ChEBI" id="CHEBI:18420"/>
    </ligand>
</feature>
<keyword evidence="11 18" id="KW-1133">Transmembrane helix</keyword>
<feature type="transmembrane region" description="Helical" evidence="18">
    <location>
        <begin position="932"/>
        <end position="951"/>
    </location>
</feature>
<dbReference type="NCBIfam" id="TIGR01494">
    <property type="entry name" value="ATPase_P-type"/>
    <property type="match status" value="2"/>
</dbReference>
<evidence type="ECO:0000256" key="13">
    <source>
        <dbReference type="ARBA" id="ARBA00023136"/>
    </source>
</evidence>
<feature type="active site" description="4-aspartylphosphate intermediate" evidence="15">
    <location>
        <position position="399"/>
    </location>
</feature>
<evidence type="ECO:0000256" key="7">
    <source>
        <dbReference type="ARBA" id="ARBA00022741"/>
    </source>
</evidence>
<dbReference type="GO" id="GO:0140326">
    <property type="term" value="F:ATPase-coupled intramembrane lipid transporter activity"/>
    <property type="evidence" value="ECO:0007669"/>
    <property type="project" value="UniProtKB-EC"/>
</dbReference>
<evidence type="ECO:0000259" key="20">
    <source>
        <dbReference type="Pfam" id="PF16209"/>
    </source>
</evidence>
<dbReference type="GO" id="GO:0006897">
    <property type="term" value="P:endocytosis"/>
    <property type="evidence" value="ECO:0007669"/>
    <property type="project" value="TreeGrafter"/>
</dbReference>
<feature type="binding site" evidence="16">
    <location>
        <position position="746"/>
    </location>
    <ligand>
        <name>ATP</name>
        <dbReference type="ChEBI" id="CHEBI:30616"/>
    </ligand>
</feature>
<feature type="binding site" evidence="16">
    <location>
        <position position="660"/>
    </location>
    <ligand>
        <name>ATP</name>
        <dbReference type="ChEBI" id="CHEBI:30616"/>
    </ligand>
</feature>
<evidence type="ECO:0000256" key="9">
    <source>
        <dbReference type="ARBA" id="ARBA00022842"/>
    </source>
</evidence>
<feature type="transmembrane region" description="Helical" evidence="18">
    <location>
        <begin position="111"/>
        <end position="130"/>
    </location>
</feature>
<feature type="transmembrane region" description="Helical" evidence="18">
    <location>
        <begin position="958"/>
        <end position="978"/>
    </location>
</feature>
<dbReference type="GO" id="GO:0006890">
    <property type="term" value="P:retrograde vesicle-mediated transport, Golgi to endoplasmic reticulum"/>
    <property type="evidence" value="ECO:0007669"/>
    <property type="project" value="TreeGrafter"/>
</dbReference>
<dbReference type="InterPro" id="IPR032631">
    <property type="entry name" value="P-type_ATPase_N"/>
</dbReference>
<dbReference type="KEGG" id="eiv:EIN_405090"/>
<dbReference type="GeneID" id="14889129"/>
<evidence type="ECO:0000313" key="22">
    <source>
        <dbReference type="EMBL" id="ELP90095.1"/>
    </source>
</evidence>
<feature type="binding site" evidence="16">
    <location>
        <position position="400"/>
    </location>
    <ligand>
        <name>ATP</name>
        <dbReference type="ChEBI" id="CHEBI:30616"/>
    </ligand>
</feature>
<dbReference type="SUPFAM" id="SSF56784">
    <property type="entry name" value="HAD-like"/>
    <property type="match status" value="1"/>
</dbReference>
<dbReference type="InterPro" id="IPR001757">
    <property type="entry name" value="P_typ_ATPase"/>
</dbReference>
<evidence type="ECO:0000256" key="17">
    <source>
        <dbReference type="PIRSR" id="PIRSR606539-3"/>
    </source>
</evidence>
<dbReference type="Gene3D" id="3.40.1110.10">
    <property type="entry name" value="Calcium-transporting ATPase, cytoplasmic domain N"/>
    <property type="match status" value="1"/>
</dbReference>
<feature type="binding site" evidence="16">
    <location>
        <position position="399"/>
    </location>
    <ligand>
        <name>ATP</name>
        <dbReference type="ChEBI" id="CHEBI:30616"/>
    </ligand>
</feature>
<feature type="domain" description="P-type ATPase A" evidence="19">
    <location>
        <begin position="144"/>
        <end position="284"/>
    </location>
</feature>
<dbReference type="FunFam" id="3.40.50.1000:FF:000009">
    <property type="entry name" value="Phospholipid-transporting ATPase"/>
    <property type="match status" value="1"/>
</dbReference>
<dbReference type="SFLD" id="SFLDG00002">
    <property type="entry name" value="C1.7:_P-type_atpase_like"/>
    <property type="match status" value="1"/>
</dbReference>
<keyword evidence="10 18" id="KW-1278">Translocase</keyword>
<accession>A0A0A1U6Z5</accession>
<feature type="transmembrane region" description="Helical" evidence="18">
    <location>
        <begin position="990"/>
        <end position="1013"/>
    </location>
</feature>
<feature type="binding site" evidence="16">
    <location>
        <position position="658"/>
    </location>
    <ligand>
        <name>ATP</name>
        <dbReference type="ChEBI" id="CHEBI:30616"/>
    </ligand>
</feature>
<evidence type="ECO:0000256" key="14">
    <source>
        <dbReference type="ARBA" id="ARBA00034036"/>
    </source>
</evidence>
<keyword evidence="8 16" id="KW-0067">ATP-binding</keyword>
<keyword evidence="7 16" id="KW-0547">Nucleotide-binding</keyword>
<name>A0A0A1U6Z5_ENTIV</name>
<dbReference type="GO" id="GO:0005802">
    <property type="term" value="C:trans-Golgi network"/>
    <property type="evidence" value="ECO:0007669"/>
    <property type="project" value="TreeGrafter"/>
</dbReference>
<feature type="binding site" evidence="16">
    <location>
        <position position="549"/>
    </location>
    <ligand>
        <name>ATP</name>
        <dbReference type="ChEBI" id="CHEBI:30616"/>
    </ligand>
</feature>
<feature type="transmembrane region" description="Helical" evidence="18">
    <location>
        <begin position="310"/>
        <end position="328"/>
    </location>
</feature>
<comment type="similarity">
    <text evidence="3 18">Belongs to the cation transport ATPase (P-type) (TC 3.A.3) family. Type IV subfamily.</text>
</comment>
<reference evidence="22 23" key="1">
    <citation type="submission" date="2012-10" db="EMBL/GenBank/DDBJ databases">
        <authorList>
            <person name="Zafar N."/>
            <person name="Inman J."/>
            <person name="Hall N."/>
            <person name="Lorenzi H."/>
            <person name="Caler E."/>
        </authorList>
    </citation>
    <scope>NUCLEOTIDE SEQUENCE [LARGE SCALE GENOMIC DNA]</scope>
    <source>
        <strain evidence="22 23">IP1</strain>
    </source>
</reference>
<evidence type="ECO:0000256" key="15">
    <source>
        <dbReference type="PIRSR" id="PIRSR606539-1"/>
    </source>
</evidence>
<dbReference type="EMBL" id="KB206537">
    <property type="protein sequence ID" value="ELP90095.1"/>
    <property type="molecule type" value="Genomic_DNA"/>
</dbReference>
<dbReference type="PANTHER" id="PTHR24092">
    <property type="entry name" value="PROBABLE PHOSPHOLIPID-TRANSPORTING ATPASE"/>
    <property type="match status" value="1"/>
</dbReference>
<feature type="transmembrane region" description="Helical" evidence="18">
    <location>
        <begin position="334"/>
        <end position="355"/>
    </location>
</feature>
<dbReference type="Gene3D" id="2.70.150.10">
    <property type="entry name" value="Calcium-transporting ATPase, cytoplasmic transduction domain A"/>
    <property type="match status" value="1"/>
</dbReference>
<evidence type="ECO:0000259" key="21">
    <source>
        <dbReference type="Pfam" id="PF16212"/>
    </source>
</evidence>
<feature type="domain" description="P-type ATPase C-terminal" evidence="21">
    <location>
        <begin position="792"/>
        <end position="1018"/>
    </location>
</feature>
<evidence type="ECO:0000256" key="5">
    <source>
        <dbReference type="ARBA" id="ARBA00022692"/>
    </source>
</evidence>
<dbReference type="PRINTS" id="PR00119">
    <property type="entry name" value="CATATPASE"/>
</dbReference>
<keyword evidence="6 17" id="KW-0479">Metal-binding</keyword>
<feature type="binding site" evidence="16">
    <location>
        <position position="768"/>
    </location>
    <ligand>
        <name>ATP</name>
        <dbReference type="ChEBI" id="CHEBI:30616"/>
    </ligand>
</feature>
<dbReference type="FunFam" id="3.40.1110.10:FF:000097">
    <property type="entry name" value="Phospholipid-transporting ATPase"/>
    <property type="match status" value="1"/>
</dbReference>
<dbReference type="NCBIfam" id="TIGR01652">
    <property type="entry name" value="ATPase-Plipid"/>
    <property type="match status" value="1"/>
</dbReference>
<evidence type="ECO:0000256" key="16">
    <source>
        <dbReference type="PIRSR" id="PIRSR606539-2"/>
    </source>
</evidence>
<evidence type="ECO:0000256" key="11">
    <source>
        <dbReference type="ARBA" id="ARBA00022989"/>
    </source>
</evidence>
<evidence type="ECO:0000256" key="6">
    <source>
        <dbReference type="ARBA" id="ARBA00022723"/>
    </source>
</evidence>
<keyword evidence="5 18" id="KW-0812">Transmembrane</keyword>
<evidence type="ECO:0000259" key="19">
    <source>
        <dbReference type="Pfam" id="PF00122"/>
    </source>
</evidence>
<dbReference type="Pfam" id="PF16212">
    <property type="entry name" value="PhoLip_ATPase_C"/>
    <property type="match status" value="1"/>
</dbReference>
<protein>
    <recommendedName>
        <fullName evidence="18">Phospholipid-transporting ATPase</fullName>
        <ecNumber evidence="18">7.6.2.1</ecNumber>
    </recommendedName>
</protein>
<feature type="transmembrane region" description="Helical" evidence="18">
    <location>
        <begin position="822"/>
        <end position="844"/>
    </location>
</feature>
<evidence type="ECO:0000256" key="4">
    <source>
        <dbReference type="ARBA" id="ARBA00022448"/>
    </source>
</evidence>
<dbReference type="SFLD" id="SFLDS00003">
    <property type="entry name" value="Haloacid_Dehalogenase"/>
    <property type="match status" value="1"/>
</dbReference>
<dbReference type="InterPro" id="IPR023214">
    <property type="entry name" value="HAD_sf"/>
</dbReference>
<feature type="domain" description="P-type ATPase N-terminal" evidence="20">
    <location>
        <begin position="56"/>
        <end position="113"/>
    </location>
</feature>
<keyword evidence="4" id="KW-0813">Transport</keyword>
<dbReference type="PROSITE" id="PS00154">
    <property type="entry name" value="ATPASE_E1_E2"/>
    <property type="match status" value="1"/>
</dbReference>
<dbReference type="GO" id="GO:0005886">
    <property type="term" value="C:plasma membrane"/>
    <property type="evidence" value="ECO:0007669"/>
    <property type="project" value="TreeGrafter"/>
</dbReference>
<comment type="catalytic activity">
    <reaction evidence="14 18">
        <text>ATP + H2O + phospholipidSide 1 = ADP + phosphate + phospholipidSide 2.</text>
        <dbReference type="EC" id="7.6.2.1"/>
    </reaction>
</comment>
<keyword evidence="9 17" id="KW-0460">Magnesium</keyword>
<dbReference type="Gene3D" id="3.40.50.1000">
    <property type="entry name" value="HAD superfamily/HAD-like"/>
    <property type="match status" value="1"/>
</dbReference>
<dbReference type="InterPro" id="IPR023299">
    <property type="entry name" value="ATPase_P-typ_cyto_dom_N"/>
</dbReference>
<keyword evidence="13 18" id="KW-0472">Membrane</keyword>
<dbReference type="PANTHER" id="PTHR24092:SF5">
    <property type="entry name" value="PHOSPHOLIPID-TRANSPORTING ATPASE"/>
    <property type="match status" value="1"/>
</dbReference>
<comment type="subcellular location">
    <subcellularLocation>
        <location evidence="2">Endomembrane system</location>
        <topology evidence="2">Multi-pass membrane protein</topology>
    </subcellularLocation>
    <subcellularLocation>
        <location evidence="18">Membrane</location>
        <topology evidence="18">Multi-pass membrane protein</topology>
    </subcellularLocation>
</comment>
<dbReference type="RefSeq" id="XP_004256866.1">
    <property type="nucleotide sequence ID" value="XM_004256818.1"/>
</dbReference>
<dbReference type="OrthoDB" id="377733at2759"/>
<feature type="binding site" evidence="17">
    <location>
        <position position="769"/>
    </location>
    <ligand>
        <name>Mg(2+)</name>
        <dbReference type="ChEBI" id="CHEBI:18420"/>
    </ligand>
</feature>
<dbReference type="InterPro" id="IPR044492">
    <property type="entry name" value="P_typ_ATPase_HD_dom"/>
</dbReference>
<gene>
    <name evidence="22" type="ORF">EIN_405090</name>
</gene>
<feature type="transmembrane region" description="Helical" evidence="18">
    <location>
        <begin position="904"/>
        <end position="926"/>
    </location>
</feature>